<reference evidence="4" key="1">
    <citation type="submission" date="2015-03" db="EMBL/GenBank/DDBJ databases">
        <authorList>
            <person name="Nijsse Bart"/>
        </authorList>
    </citation>
    <scope>NUCLEOTIDE SEQUENCE [LARGE SCALE GENOMIC DNA]</scope>
</reference>
<dbReference type="AlphaFoldDB" id="A0A0U1KU66"/>
<dbReference type="Gene3D" id="2.60.120.10">
    <property type="entry name" value="Jelly Rolls"/>
    <property type="match status" value="1"/>
</dbReference>
<dbReference type="EMBL" id="CTRP01000003">
    <property type="protein sequence ID" value="CQR70978.1"/>
    <property type="molecule type" value="Genomic_DNA"/>
</dbReference>
<gene>
    <name evidence="3" type="ORF">SpAn4DRAFT_1956</name>
</gene>
<dbReference type="Pfam" id="PF21926">
    <property type="entry name" value="FeeM"/>
    <property type="match status" value="1"/>
</dbReference>
<evidence type="ECO:0000313" key="4">
    <source>
        <dbReference type="Proteomes" id="UP000049855"/>
    </source>
</evidence>
<dbReference type="PROSITE" id="PS51186">
    <property type="entry name" value="GNAT"/>
    <property type="match status" value="1"/>
</dbReference>
<proteinExistence type="predicted"/>
<evidence type="ECO:0008006" key="5">
    <source>
        <dbReference type="Google" id="ProtNLM"/>
    </source>
</evidence>
<dbReference type="InterPro" id="IPR014710">
    <property type="entry name" value="RmlC-like_jellyroll"/>
</dbReference>
<dbReference type="GO" id="GO:0016747">
    <property type="term" value="F:acyltransferase activity, transferring groups other than amino-acyl groups"/>
    <property type="evidence" value="ECO:0007669"/>
    <property type="project" value="InterPro"/>
</dbReference>
<evidence type="ECO:0000259" key="2">
    <source>
        <dbReference type="PROSITE" id="PS51186"/>
    </source>
</evidence>
<keyword evidence="4" id="KW-1185">Reference proteome</keyword>
<organism evidence="3 4">
    <name type="scientific">Sporomusa ovata</name>
    <dbReference type="NCBI Taxonomy" id="2378"/>
    <lineage>
        <taxon>Bacteria</taxon>
        <taxon>Bacillati</taxon>
        <taxon>Bacillota</taxon>
        <taxon>Negativicutes</taxon>
        <taxon>Selenomonadales</taxon>
        <taxon>Sporomusaceae</taxon>
        <taxon>Sporomusa</taxon>
    </lineage>
</organism>
<dbReference type="InterPro" id="IPR000182">
    <property type="entry name" value="GNAT_dom"/>
</dbReference>
<sequence length="373" mass="42493">MLNEQYSTQTNQDCEHVQIKDAITEQERQAIYQFRYKIQVEEMKRYIPGADHVKKCISEEMDSWSHLAYAELNGQIVGTARAVIGGAEDFPAELGQIFQLKRYHEFDPTRKTMCFATKLMVDPCLRKTPLSFRLMAKVYELSRQHNVQFSFSGSNPYLIPMYEQLGYRQIAPGFQDPGYGFIVPTLLLTEDIDHLKAVKSPYLRLARKLTNSPAAKQWLASNLPEAFKYPVGILTSRQDHWNTIKQLVGDPVANLEVLRDLNDEEAGQLLKIGTLIECSREHYFIRRGDVCNEVNILLAGQMRVPGGLALPIKPGDICGDIGILDQTHHHNDVIATEHSVILVLSRAPFEKLCRSFPEIPGKLHFINQNREVK</sequence>
<evidence type="ECO:0000259" key="1">
    <source>
        <dbReference type="PROSITE" id="PS50042"/>
    </source>
</evidence>
<dbReference type="InterPro" id="IPR016181">
    <property type="entry name" value="Acyl_CoA_acyltransferase"/>
</dbReference>
<dbReference type="SUPFAM" id="SSF55729">
    <property type="entry name" value="Acyl-CoA N-acyltransferases (Nat)"/>
    <property type="match status" value="1"/>
</dbReference>
<dbReference type="InterPro" id="IPR018490">
    <property type="entry name" value="cNMP-bd_dom_sf"/>
</dbReference>
<evidence type="ECO:0000313" key="3">
    <source>
        <dbReference type="EMBL" id="CQR70978.1"/>
    </source>
</evidence>
<accession>A0A0U1KU66</accession>
<dbReference type="Pfam" id="PF00027">
    <property type="entry name" value="cNMP_binding"/>
    <property type="match status" value="1"/>
</dbReference>
<dbReference type="PROSITE" id="PS50042">
    <property type="entry name" value="CNMP_BINDING_3"/>
    <property type="match status" value="1"/>
</dbReference>
<protein>
    <recommendedName>
        <fullName evidence="5">Cyclic nucleotide-binding domain-containing protein</fullName>
    </recommendedName>
</protein>
<dbReference type="RefSeq" id="WP_021169687.1">
    <property type="nucleotide sequence ID" value="NZ_CTRP01000003.1"/>
</dbReference>
<dbReference type="Proteomes" id="UP000049855">
    <property type="component" value="Unassembled WGS sequence"/>
</dbReference>
<dbReference type="InterPro" id="IPR054597">
    <property type="entry name" value="FeeM_cat"/>
</dbReference>
<dbReference type="Gene3D" id="3.40.630.30">
    <property type="match status" value="1"/>
</dbReference>
<dbReference type="CDD" id="cd00038">
    <property type="entry name" value="CAP_ED"/>
    <property type="match status" value="1"/>
</dbReference>
<dbReference type="SUPFAM" id="SSF51206">
    <property type="entry name" value="cAMP-binding domain-like"/>
    <property type="match status" value="1"/>
</dbReference>
<feature type="domain" description="N-acetyltransferase" evidence="2">
    <location>
        <begin position="17"/>
        <end position="193"/>
    </location>
</feature>
<dbReference type="InterPro" id="IPR000595">
    <property type="entry name" value="cNMP-bd_dom"/>
</dbReference>
<feature type="domain" description="Cyclic nucleotide-binding" evidence="1">
    <location>
        <begin position="257"/>
        <end position="352"/>
    </location>
</feature>
<name>A0A0U1KU66_9FIRM</name>